<name>A0AAN9ELS6_CROPI</name>
<evidence type="ECO:0000313" key="2">
    <source>
        <dbReference type="Proteomes" id="UP001372338"/>
    </source>
</evidence>
<dbReference type="AlphaFoldDB" id="A0AAN9ELS6"/>
<protein>
    <submittedName>
        <fullName evidence="1">Uncharacterized protein</fullName>
    </submittedName>
</protein>
<dbReference type="Proteomes" id="UP001372338">
    <property type="component" value="Unassembled WGS sequence"/>
</dbReference>
<gene>
    <name evidence="1" type="ORF">RIF29_25122</name>
</gene>
<comment type="caution">
    <text evidence="1">The sequence shown here is derived from an EMBL/GenBank/DDBJ whole genome shotgun (WGS) entry which is preliminary data.</text>
</comment>
<dbReference type="InterPro" id="IPR036691">
    <property type="entry name" value="Endo/exonu/phosph_ase_sf"/>
</dbReference>
<proteinExistence type="predicted"/>
<evidence type="ECO:0000313" key="1">
    <source>
        <dbReference type="EMBL" id="KAK7259513.1"/>
    </source>
</evidence>
<accession>A0AAN9ELS6</accession>
<dbReference type="EMBL" id="JAYWIO010000005">
    <property type="protein sequence ID" value="KAK7259513.1"/>
    <property type="molecule type" value="Genomic_DNA"/>
</dbReference>
<dbReference type="Gene3D" id="3.60.10.10">
    <property type="entry name" value="Endonuclease/exonuclease/phosphatase"/>
    <property type="match status" value="1"/>
</dbReference>
<reference evidence="1 2" key="1">
    <citation type="submission" date="2024-01" db="EMBL/GenBank/DDBJ databases">
        <title>The genomes of 5 underutilized Papilionoideae crops provide insights into root nodulation and disease resistanc.</title>
        <authorList>
            <person name="Yuan L."/>
        </authorList>
    </citation>
    <scope>NUCLEOTIDE SEQUENCE [LARGE SCALE GENOMIC DNA]</scope>
    <source>
        <strain evidence="1">ZHUSHIDOU_FW_LH</strain>
        <tissue evidence="1">Leaf</tissue>
    </source>
</reference>
<dbReference type="SUPFAM" id="SSF56219">
    <property type="entry name" value="DNase I-like"/>
    <property type="match status" value="1"/>
</dbReference>
<keyword evidence="2" id="KW-1185">Reference proteome</keyword>
<sequence length="250" mass="28921">MRRMKLISQIKASPGSQSNLEATLKACMFLIRKNKLYRSCRPLRPMDNILVWNIRGFNNPQKQRELRNLCRLNNIGVVVLIENKLRVSTYKAILENFAPGWGYAINIEEHPVGRIYHCPAIIRDSQNQLQRKGSFNYFNVCSKAQYFFEVVEAIWRTEVGGYAMYRVAYKLKQLKGPLKKINNRDFAGWLIYFKGPELLVDLIKTNAFANSINSTVLLRQCLQGNSRSLWQMNSSLLSKSPLIRLSVIML</sequence>
<organism evidence="1 2">
    <name type="scientific">Crotalaria pallida</name>
    <name type="common">Smooth rattlebox</name>
    <name type="synonym">Crotalaria striata</name>
    <dbReference type="NCBI Taxonomy" id="3830"/>
    <lineage>
        <taxon>Eukaryota</taxon>
        <taxon>Viridiplantae</taxon>
        <taxon>Streptophyta</taxon>
        <taxon>Embryophyta</taxon>
        <taxon>Tracheophyta</taxon>
        <taxon>Spermatophyta</taxon>
        <taxon>Magnoliopsida</taxon>
        <taxon>eudicotyledons</taxon>
        <taxon>Gunneridae</taxon>
        <taxon>Pentapetalae</taxon>
        <taxon>rosids</taxon>
        <taxon>fabids</taxon>
        <taxon>Fabales</taxon>
        <taxon>Fabaceae</taxon>
        <taxon>Papilionoideae</taxon>
        <taxon>50 kb inversion clade</taxon>
        <taxon>genistoids sensu lato</taxon>
        <taxon>core genistoids</taxon>
        <taxon>Crotalarieae</taxon>
        <taxon>Crotalaria</taxon>
    </lineage>
</organism>